<reference evidence="1" key="1">
    <citation type="submission" date="2024-05" db="EMBL/GenBank/DDBJ databases">
        <title>30 novel species of actinomycetes from the DSMZ collection.</title>
        <authorList>
            <person name="Nouioui I."/>
        </authorList>
    </citation>
    <scope>NUCLEOTIDE SEQUENCE</scope>
    <source>
        <strain evidence="1">DSM 41529</strain>
    </source>
</reference>
<dbReference type="Proteomes" id="UP001180754">
    <property type="component" value="Unassembled WGS sequence"/>
</dbReference>
<accession>A0ABU2X7D1</accession>
<gene>
    <name evidence="1" type="ORF">RND15_01500</name>
</gene>
<sequence length="40" mass="4470">MVRDKRDVIHDVDLAQVKLHLGLRVEEPAQAYADGVRAGQ</sequence>
<protein>
    <submittedName>
        <fullName evidence="1">Uncharacterized protein</fullName>
    </submittedName>
</protein>
<evidence type="ECO:0000313" key="2">
    <source>
        <dbReference type="Proteomes" id="UP001180754"/>
    </source>
</evidence>
<name>A0ABU2X7D1_9ACTN</name>
<dbReference type="RefSeq" id="WP_311721659.1">
    <property type="nucleotide sequence ID" value="NZ_JAVRFD010000001.1"/>
</dbReference>
<dbReference type="EMBL" id="JAVRFD010000001">
    <property type="protein sequence ID" value="MDT0541391.1"/>
    <property type="molecule type" value="Genomic_DNA"/>
</dbReference>
<proteinExistence type="predicted"/>
<keyword evidence="2" id="KW-1185">Reference proteome</keyword>
<evidence type="ECO:0000313" key="1">
    <source>
        <dbReference type="EMBL" id="MDT0541391.1"/>
    </source>
</evidence>
<comment type="caution">
    <text evidence="1">The sequence shown here is derived from an EMBL/GenBank/DDBJ whole genome shotgun (WGS) entry which is preliminary data.</text>
</comment>
<organism evidence="1 2">
    <name type="scientific">Streptomyces lonegramiae</name>
    <dbReference type="NCBI Taxonomy" id="3075524"/>
    <lineage>
        <taxon>Bacteria</taxon>
        <taxon>Bacillati</taxon>
        <taxon>Actinomycetota</taxon>
        <taxon>Actinomycetes</taxon>
        <taxon>Kitasatosporales</taxon>
        <taxon>Streptomycetaceae</taxon>
        <taxon>Streptomyces</taxon>
    </lineage>
</organism>